<dbReference type="Pfam" id="PF19578">
    <property type="entry name" value="DUF6090"/>
    <property type="match status" value="1"/>
</dbReference>
<reference evidence="3" key="1">
    <citation type="submission" date="2016-10" db="EMBL/GenBank/DDBJ databases">
        <authorList>
            <person name="Varghese N."/>
            <person name="Submissions S."/>
        </authorList>
    </citation>
    <scope>NUCLEOTIDE SEQUENCE [LARGE SCALE GENOMIC DNA]</scope>
    <source>
        <strain evidence="3">DSM 15282</strain>
    </source>
</reference>
<dbReference type="RefSeq" id="WP_091651469.1">
    <property type="nucleotide sequence ID" value="NZ_FOVW01000003.1"/>
</dbReference>
<sequence>MISFFHKIRQKLLHQNRVTRYLAYAVGEILLVVIGILIALQVNNWNENRKAQNQIKELLIALRSDLINDTLMIHAYYPEIVHQYEINESFRSRVAHENASIDTLLQIARFEYNPNWTEALTYNINAYNSLSEFGLLVYLPDSLNNKIRDFYNQKDFQKTQINRTTEDYRTKVSDYVDRYTFGSTENHDQGWLIDSLVWEKVDYSHLAASFQGLSNFKRFLFSQIKDEMDYSLIEARSLIEQIDQELLKR</sequence>
<keyword evidence="1" id="KW-1133">Transmembrane helix</keyword>
<gene>
    <name evidence="2" type="ORF">SAMN04488519_103185</name>
</gene>
<proteinExistence type="predicted"/>
<dbReference type="Proteomes" id="UP000199564">
    <property type="component" value="Unassembled WGS sequence"/>
</dbReference>
<evidence type="ECO:0000313" key="3">
    <source>
        <dbReference type="Proteomes" id="UP000199564"/>
    </source>
</evidence>
<organism evidence="2 3">
    <name type="scientific">Algoriphagus ornithinivorans</name>
    <dbReference type="NCBI Taxonomy" id="226506"/>
    <lineage>
        <taxon>Bacteria</taxon>
        <taxon>Pseudomonadati</taxon>
        <taxon>Bacteroidota</taxon>
        <taxon>Cytophagia</taxon>
        <taxon>Cytophagales</taxon>
        <taxon>Cyclobacteriaceae</taxon>
        <taxon>Algoriphagus</taxon>
    </lineage>
</organism>
<evidence type="ECO:0000313" key="2">
    <source>
        <dbReference type="EMBL" id="SFO03759.1"/>
    </source>
</evidence>
<evidence type="ECO:0000256" key="1">
    <source>
        <dbReference type="SAM" id="Phobius"/>
    </source>
</evidence>
<dbReference type="STRING" id="226506.SAMN04488519_103185"/>
<feature type="transmembrane region" description="Helical" evidence="1">
    <location>
        <begin position="21"/>
        <end position="40"/>
    </location>
</feature>
<accession>A0A1I5DX21</accession>
<keyword evidence="1" id="KW-0472">Membrane</keyword>
<dbReference type="AlphaFoldDB" id="A0A1I5DX21"/>
<keyword evidence="1" id="KW-0812">Transmembrane</keyword>
<name>A0A1I5DX21_9BACT</name>
<protein>
    <submittedName>
        <fullName evidence="2">Uncharacterized protein</fullName>
    </submittedName>
</protein>
<dbReference type="InterPro" id="IPR045749">
    <property type="entry name" value="DUF6090"/>
</dbReference>
<keyword evidence="3" id="KW-1185">Reference proteome</keyword>
<dbReference type="EMBL" id="FOVW01000003">
    <property type="protein sequence ID" value="SFO03759.1"/>
    <property type="molecule type" value="Genomic_DNA"/>
</dbReference>